<comment type="caution">
    <text evidence="3">The sequence shown here is derived from an EMBL/GenBank/DDBJ whole genome shotgun (WGS) entry which is preliminary data.</text>
</comment>
<evidence type="ECO:0000313" key="4">
    <source>
        <dbReference type="Proteomes" id="UP001470023"/>
    </source>
</evidence>
<keyword evidence="1" id="KW-0732">Signal</keyword>
<feature type="signal peptide" evidence="1">
    <location>
        <begin position="1"/>
        <end position="21"/>
    </location>
</feature>
<dbReference type="InterPro" id="IPR012334">
    <property type="entry name" value="Pectin_lyas_fold"/>
</dbReference>
<dbReference type="InterPro" id="IPR011050">
    <property type="entry name" value="Pectin_lyase_fold/virulence"/>
</dbReference>
<dbReference type="CDD" id="cd22954">
    <property type="entry name" value="PLL_lectin"/>
    <property type="match status" value="1"/>
</dbReference>
<sequence>MTWAAAVTAAIGLIASTPALAVPQKTAGQTGLQAASAGAAGGYDARAERAGTTTMVRNASEQLEVFVADGSGKVWHRWQNAPGSTTPLWSGWSELPGREMYKLAAETNDDGRIELVGLDSSGQAWHRWQLTAGGSWSGWSSLGGTGFRSAAVALNKDGHLDVFAVDSGGRVNIRSQTGPGHTFPAWTPNWIPWDSKAGFQQVAAETNDDGRVEIFLTDASGLVWHRWQLTAGGNWSDWSSFDGAGFYSIAASRNKNGRIDLYATNSVGQVNIKWQLDRGSTLPNWSPGWANIGGDTVSSFAVDANDDGRLEIVAITQSGDAQHIWQTTAGATWSKWDTNGLPGNISWTVRIADGQVDRYNCEQNSGPESACVATFIEAISTPYTVVRLGGHLDLDLSGKESLPIAEGVQLIGDRTANPEGPQIHTDTFPRVLFFVGTDAGDTLRADGVHISGVRLRGGSPDDPFASVGPDDSDAVNIQSSRDVEIDHSEFSHWKGAAVSIIDGQHRIDRNSGYLRVHDNYFHDNQHPEYDSANPIGSSGHGGGYGVATTHGAYALVERNVFARNRHAITAGGDAESGYWAKDNLVLAPGIGQRRSNFVTYNHSFDVHGTNDCGLIGSYNCGPAGEHFEIRSNAFVNENGLAIKLRGTPTDEINPPQGLPRVGMLIDNNSFRPAFYGSAYEQTETGIHTGTNLYDSLRSYAQRRTPGCDFDHDGVNDTIMTTGVTWWYASSARNANWTFLAESSKSVTDIQISELKSLGGTC</sequence>
<protein>
    <recommendedName>
        <fullName evidence="2">PLL-like beta propeller domain-containing protein</fullName>
    </recommendedName>
</protein>
<dbReference type="RefSeq" id="WP_352066203.1">
    <property type="nucleotide sequence ID" value="NZ_JBEPAZ010000104.1"/>
</dbReference>
<dbReference type="Gene3D" id="2.160.20.10">
    <property type="entry name" value="Single-stranded right-handed beta-helix, Pectin lyase-like"/>
    <property type="match status" value="1"/>
</dbReference>
<organism evidence="3 4">
    <name type="scientific">Streptomyces sp. 900105245</name>
    <dbReference type="NCBI Taxonomy" id="3154379"/>
    <lineage>
        <taxon>Bacteria</taxon>
        <taxon>Bacillati</taxon>
        <taxon>Actinomycetota</taxon>
        <taxon>Actinomycetes</taxon>
        <taxon>Kitasatosporales</taxon>
        <taxon>Streptomycetaceae</taxon>
        <taxon>Streptomyces</taxon>
    </lineage>
</organism>
<dbReference type="Pfam" id="PF26607">
    <property type="entry name" value="DUF8189"/>
    <property type="match status" value="1"/>
</dbReference>
<proteinExistence type="predicted"/>
<dbReference type="EMBL" id="JBEPAZ010000104">
    <property type="protein sequence ID" value="MER6434361.1"/>
    <property type="molecule type" value="Genomic_DNA"/>
</dbReference>
<accession>A0ABV1UMD5</accession>
<dbReference type="Gene3D" id="2.120.10.70">
    <property type="entry name" value="Fucose-specific lectin"/>
    <property type="match status" value="1"/>
</dbReference>
<name>A0ABV1UMD5_9ACTN</name>
<reference evidence="3 4" key="1">
    <citation type="submission" date="2024-06" db="EMBL/GenBank/DDBJ databases">
        <title>The Natural Products Discovery Center: Release of the First 8490 Sequenced Strains for Exploring Actinobacteria Biosynthetic Diversity.</title>
        <authorList>
            <person name="Kalkreuter E."/>
            <person name="Kautsar S.A."/>
            <person name="Yang D."/>
            <person name="Bader C.D."/>
            <person name="Teijaro C.N."/>
            <person name="Fluegel L."/>
            <person name="Davis C.M."/>
            <person name="Simpson J.R."/>
            <person name="Lauterbach L."/>
            <person name="Steele A.D."/>
            <person name="Gui C."/>
            <person name="Meng S."/>
            <person name="Li G."/>
            <person name="Viehrig K."/>
            <person name="Ye F."/>
            <person name="Su P."/>
            <person name="Kiefer A.F."/>
            <person name="Nichols A."/>
            <person name="Cepeda A.J."/>
            <person name="Yan W."/>
            <person name="Fan B."/>
            <person name="Jiang Y."/>
            <person name="Adhikari A."/>
            <person name="Zheng C.-J."/>
            <person name="Schuster L."/>
            <person name="Cowan T.M."/>
            <person name="Smanski M.J."/>
            <person name="Chevrette M.G."/>
            <person name="De Carvalho L.P.S."/>
            <person name="Shen B."/>
        </authorList>
    </citation>
    <scope>NUCLEOTIDE SEQUENCE [LARGE SCALE GENOMIC DNA]</scope>
    <source>
        <strain evidence="3 4">NPDC001166</strain>
    </source>
</reference>
<dbReference type="SUPFAM" id="SSF89372">
    <property type="entry name" value="Fucose-specific lectin"/>
    <property type="match status" value="1"/>
</dbReference>
<dbReference type="InterPro" id="IPR006626">
    <property type="entry name" value="PbH1"/>
</dbReference>
<dbReference type="InterPro" id="IPR058502">
    <property type="entry name" value="PLL-like_beta-prop"/>
</dbReference>
<feature type="domain" description="PLL-like beta propeller" evidence="2">
    <location>
        <begin position="52"/>
        <end position="353"/>
    </location>
</feature>
<evidence type="ECO:0000259" key="2">
    <source>
        <dbReference type="Pfam" id="PF26607"/>
    </source>
</evidence>
<dbReference type="SMART" id="SM00710">
    <property type="entry name" value="PbH1"/>
    <property type="match status" value="4"/>
</dbReference>
<gene>
    <name evidence="3" type="ORF">ABT272_42975</name>
</gene>
<dbReference type="Proteomes" id="UP001470023">
    <property type="component" value="Unassembled WGS sequence"/>
</dbReference>
<feature type="chain" id="PRO_5046907742" description="PLL-like beta propeller domain-containing protein" evidence="1">
    <location>
        <begin position="22"/>
        <end position="761"/>
    </location>
</feature>
<evidence type="ECO:0000313" key="3">
    <source>
        <dbReference type="EMBL" id="MER6434361.1"/>
    </source>
</evidence>
<keyword evidence="4" id="KW-1185">Reference proteome</keyword>
<evidence type="ECO:0000256" key="1">
    <source>
        <dbReference type="SAM" id="SignalP"/>
    </source>
</evidence>
<dbReference type="SUPFAM" id="SSF51126">
    <property type="entry name" value="Pectin lyase-like"/>
    <property type="match status" value="1"/>
</dbReference>